<evidence type="ECO:0000256" key="2">
    <source>
        <dbReference type="ARBA" id="ARBA00023125"/>
    </source>
</evidence>
<dbReference type="Proteomes" id="UP000309174">
    <property type="component" value="Unassembled WGS sequence"/>
</dbReference>
<keyword evidence="2 4" id="KW-0238">DNA-binding</keyword>
<feature type="domain" description="Tyr recombinase" evidence="5">
    <location>
        <begin position="229"/>
        <end position="430"/>
    </location>
</feature>
<dbReference type="Gene3D" id="1.10.443.10">
    <property type="entry name" value="Intergrase catalytic core"/>
    <property type="match status" value="1"/>
</dbReference>
<evidence type="ECO:0000259" key="5">
    <source>
        <dbReference type="PROSITE" id="PS51898"/>
    </source>
</evidence>
<keyword evidence="3" id="KW-0233">DNA recombination</keyword>
<gene>
    <name evidence="7" type="ORF">ETD83_38905</name>
</gene>
<dbReference type="PROSITE" id="PS51900">
    <property type="entry name" value="CB"/>
    <property type="match status" value="1"/>
</dbReference>
<evidence type="ECO:0000259" key="6">
    <source>
        <dbReference type="PROSITE" id="PS51900"/>
    </source>
</evidence>
<dbReference type="CDD" id="cd01189">
    <property type="entry name" value="INT_ICEBs1_C_like"/>
    <property type="match status" value="1"/>
</dbReference>
<evidence type="ECO:0000313" key="8">
    <source>
        <dbReference type="Proteomes" id="UP000309174"/>
    </source>
</evidence>
<dbReference type="Pfam" id="PF14659">
    <property type="entry name" value="Phage_int_SAM_3"/>
    <property type="match status" value="1"/>
</dbReference>
<dbReference type="Gene3D" id="1.10.150.130">
    <property type="match status" value="1"/>
</dbReference>
<comment type="caution">
    <text evidence="7">The sequence shown here is derived from an EMBL/GenBank/DDBJ whole genome shotgun (WGS) entry which is preliminary data.</text>
</comment>
<dbReference type="GO" id="GO:0015074">
    <property type="term" value="P:DNA integration"/>
    <property type="evidence" value="ECO:0007669"/>
    <property type="project" value="UniProtKB-KW"/>
</dbReference>
<sequence>MAGAPSRGRQPLAAKMKGPLVVARRAIVSTFPRVNTHKMVSTAVKERLVVMAREWRDGEMRDGIRKVRNARASKEAGKDVYSFKVPYRDANGKQTSETFTAFKAAEPFRNKLRRQRDEGYTIDPKAGRISVSAYADQWLKGARAKRTGTYLNYEKNVRLYIVPALGGRQLRAVTREDVQAFVNGLDLAPGSARNAYKTLVAMFRSAQNLDKKIPESPCVGIILPEIPDRTVEVLTAAQVCAVAAKMPERWRAAVLLAAGTGLRISEVVGLSWDRIDLDAGTVTVDRQMTPKQLLAPVKTRRSRRVVPLPDMVADALRAHRDEFPPVVQEVGDVDGKRVHRTALVFTRRNGTPANADNVRQPFYRARDAVGLAASVCFHVLRHTYASLLIAAGTHLMVIRDRMGHASIKVTADIYGHLYPAEDDRTRNAIDGAFATDDSGSAPTAPKATL</sequence>
<evidence type="ECO:0000313" key="7">
    <source>
        <dbReference type="EMBL" id="TMQ89681.1"/>
    </source>
</evidence>
<keyword evidence="8" id="KW-1185">Reference proteome</keyword>
<organism evidence="7 8">
    <name type="scientific">Actinomadura soli</name>
    <dbReference type="NCBI Taxonomy" id="2508997"/>
    <lineage>
        <taxon>Bacteria</taxon>
        <taxon>Bacillati</taxon>
        <taxon>Actinomycetota</taxon>
        <taxon>Actinomycetes</taxon>
        <taxon>Streptosporangiales</taxon>
        <taxon>Thermomonosporaceae</taxon>
        <taxon>Actinomadura</taxon>
    </lineage>
</organism>
<dbReference type="InterPro" id="IPR050090">
    <property type="entry name" value="Tyrosine_recombinase_XerCD"/>
</dbReference>
<dbReference type="InterPro" id="IPR011010">
    <property type="entry name" value="DNA_brk_join_enz"/>
</dbReference>
<dbReference type="InterPro" id="IPR010998">
    <property type="entry name" value="Integrase_recombinase_N"/>
</dbReference>
<dbReference type="InterPro" id="IPR002104">
    <property type="entry name" value="Integrase_catalytic"/>
</dbReference>
<feature type="domain" description="Core-binding (CB)" evidence="6">
    <location>
        <begin position="129"/>
        <end position="207"/>
    </location>
</feature>
<dbReference type="InterPro" id="IPR013762">
    <property type="entry name" value="Integrase-like_cat_sf"/>
</dbReference>
<dbReference type="EMBL" id="VCKW01000390">
    <property type="protein sequence ID" value="TMQ89681.1"/>
    <property type="molecule type" value="Genomic_DNA"/>
</dbReference>
<accession>A0A5C4J0U5</accession>
<dbReference type="GO" id="GO:0003677">
    <property type="term" value="F:DNA binding"/>
    <property type="evidence" value="ECO:0007669"/>
    <property type="project" value="UniProtKB-UniRule"/>
</dbReference>
<dbReference type="InterPro" id="IPR004107">
    <property type="entry name" value="Integrase_SAM-like_N"/>
</dbReference>
<reference evidence="7 8" key="1">
    <citation type="submission" date="2019-05" db="EMBL/GenBank/DDBJ databases">
        <title>Draft genome sequence of Actinomadura sp. 14C53.</title>
        <authorList>
            <person name="Saricaoglu S."/>
            <person name="Isik K."/>
        </authorList>
    </citation>
    <scope>NUCLEOTIDE SEQUENCE [LARGE SCALE GENOMIC DNA]</scope>
    <source>
        <strain evidence="7 8">14C53</strain>
    </source>
</reference>
<dbReference type="GO" id="GO:0006310">
    <property type="term" value="P:DNA recombination"/>
    <property type="evidence" value="ECO:0007669"/>
    <property type="project" value="UniProtKB-KW"/>
</dbReference>
<proteinExistence type="predicted"/>
<evidence type="ECO:0000256" key="4">
    <source>
        <dbReference type="PROSITE-ProRule" id="PRU01248"/>
    </source>
</evidence>
<keyword evidence="1" id="KW-0229">DNA integration</keyword>
<dbReference type="SUPFAM" id="SSF56349">
    <property type="entry name" value="DNA breaking-rejoining enzymes"/>
    <property type="match status" value="1"/>
</dbReference>
<name>A0A5C4J0U5_9ACTN</name>
<protein>
    <submittedName>
        <fullName evidence="7">Site-specific integrase</fullName>
    </submittedName>
</protein>
<dbReference type="PROSITE" id="PS51898">
    <property type="entry name" value="TYR_RECOMBINASE"/>
    <property type="match status" value="1"/>
</dbReference>
<evidence type="ECO:0000256" key="1">
    <source>
        <dbReference type="ARBA" id="ARBA00022908"/>
    </source>
</evidence>
<dbReference type="Pfam" id="PF00589">
    <property type="entry name" value="Phage_integrase"/>
    <property type="match status" value="1"/>
</dbReference>
<dbReference type="PANTHER" id="PTHR30349:SF91">
    <property type="entry name" value="INTA PROTEIN"/>
    <property type="match status" value="1"/>
</dbReference>
<dbReference type="OrthoDB" id="1822491at2"/>
<dbReference type="PANTHER" id="PTHR30349">
    <property type="entry name" value="PHAGE INTEGRASE-RELATED"/>
    <property type="match status" value="1"/>
</dbReference>
<dbReference type="AlphaFoldDB" id="A0A5C4J0U5"/>
<evidence type="ECO:0000256" key="3">
    <source>
        <dbReference type="ARBA" id="ARBA00023172"/>
    </source>
</evidence>
<dbReference type="InterPro" id="IPR044068">
    <property type="entry name" value="CB"/>
</dbReference>